<evidence type="ECO:0000313" key="5">
    <source>
        <dbReference type="EMBL" id="KAJ8101005.1"/>
    </source>
</evidence>
<dbReference type="InterPro" id="IPR004042">
    <property type="entry name" value="Intein_endonuc_central"/>
</dbReference>
<evidence type="ECO:0000256" key="3">
    <source>
        <dbReference type="SAM" id="MobiDB-lite"/>
    </source>
</evidence>
<dbReference type="SUPFAM" id="SSF55608">
    <property type="entry name" value="Homing endonucleases"/>
    <property type="match status" value="1"/>
</dbReference>
<dbReference type="SUPFAM" id="SSF51294">
    <property type="entry name" value="Hedgehog/intein (Hint) domain"/>
    <property type="match status" value="1"/>
</dbReference>
<dbReference type="GO" id="GO:0004519">
    <property type="term" value="F:endonuclease activity"/>
    <property type="evidence" value="ECO:0007669"/>
    <property type="project" value="InterPro"/>
</dbReference>
<evidence type="ECO:0000256" key="1">
    <source>
        <dbReference type="ARBA" id="ARBA00022813"/>
    </source>
</evidence>
<evidence type="ECO:0000313" key="6">
    <source>
        <dbReference type="Proteomes" id="UP001217417"/>
    </source>
</evidence>
<reference evidence="5" key="1">
    <citation type="submission" date="2023-03" db="EMBL/GenBank/DDBJ databases">
        <title>Near-Complete genome sequence of Lipomyces tetrasporous NRRL Y-64009, an oleaginous yeast capable of growing on lignocellulosic hydrolysates.</title>
        <authorList>
            <consortium name="Lawrence Berkeley National Laboratory"/>
            <person name="Jagtap S.S."/>
            <person name="Liu J.-J."/>
            <person name="Walukiewicz H.E."/>
            <person name="Pangilinan J."/>
            <person name="Lipzen A."/>
            <person name="Ahrendt S."/>
            <person name="Koriabine M."/>
            <person name="Cobaugh K."/>
            <person name="Salamov A."/>
            <person name="Yoshinaga Y."/>
            <person name="Ng V."/>
            <person name="Daum C."/>
            <person name="Grigoriev I.V."/>
            <person name="Slininger P.J."/>
            <person name="Dien B.S."/>
            <person name="Jin Y.-S."/>
            <person name="Rao C.V."/>
        </authorList>
    </citation>
    <scope>NUCLEOTIDE SEQUENCE</scope>
    <source>
        <strain evidence="5">NRRL Y-64009</strain>
    </source>
</reference>
<keyword evidence="6" id="KW-1185">Reference proteome</keyword>
<organism evidence="5 6">
    <name type="scientific">Lipomyces tetrasporus</name>
    <dbReference type="NCBI Taxonomy" id="54092"/>
    <lineage>
        <taxon>Eukaryota</taxon>
        <taxon>Fungi</taxon>
        <taxon>Dikarya</taxon>
        <taxon>Ascomycota</taxon>
        <taxon>Saccharomycotina</taxon>
        <taxon>Lipomycetes</taxon>
        <taxon>Lipomycetales</taxon>
        <taxon>Lipomycetaceae</taxon>
        <taxon>Lipomyces</taxon>
    </lineage>
</organism>
<feature type="region of interest" description="Disordered" evidence="3">
    <location>
        <begin position="197"/>
        <end position="231"/>
    </location>
</feature>
<dbReference type="Gene3D" id="3.10.28.10">
    <property type="entry name" value="Homing endonucleases"/>
    <property type="match status" value="1"/>
</dbReference>
<sequence>MKSSQCLASDTLVRTTTGVKRVGDVQPDDYLYDAGNRPSLCLGVAPPATGQLKEIMYTEFDSRATSSFTCTPDHRLTLTAGCRLYAYIETVLDQRYHPGHQDKYSKYIDDYLVLAHAPGLVREAREAIYDSMDSYLEQLSTRRAEAEEVDSTDEVFEDVGSTDDVFDIDEWYVLWDPNVLPAEYSFPEKPFVELDLPSSQSTHSYVPSSQPPPPDDEPRSNSPLSDSSSMYPDIAHADRSAAVRESLDSINCDCGGLRKVLRRFKTEEQAELALKILQSDLHHLIDPLTVTDGEEVSMTVEEYERLCCEIVKGKYLKVYRVPLALDPSAVSAYPQALPGDPYFLGLWLGDGTVNTTAITAAASDRETRALLYLAENLDTPAGTELRNEYVTNSDVFQYRIVCSQARRYARNPVRDGLRELGLLHDKSGGIPSKYMEADEDTRLAVIAGPIDSDGSYRKSHNTYQFSQSTEGHKQIVYDLKKLANSRGISVTGVNLEMRRPGFGVEAYAYLYRLSW</sequence>
<dbReference type="InterPro" id="IPR027434">
    <property type="entry name" value="Homing_endonucl"/>
</dbReference>
<dbReference type="PROSITE" id="PS50817">
    <property type="entry name" value="INTEIN_N_TER"/>
    <property type="match status" value="1"/>
</dbReference>
<dbReference type="PROSITE" id="PS50819">
    <property type="entry name" value="INTEIN_ENDONUCLEASE"/>
    <property type="match status" value="1"/>
</dbReference>
<dbReference type="Proteomes" id="UP001217417">
    <property type="component" value="Unassembled WGS sequence"/>
</dbReference>
<accession>A0AAD7VUB1</accession>
<dbReference type="RefSeq" id="XP_056044455.1">
    <property type="nucleotide sequence ID" value="XM_056189629.1"/>
</dbReference>
<dbReference type="InterPro" id="IPR006141">
    <property type="entry name" value="Intein_N"/>
</dbReference>
<dbReference type="GeneID" id="80884795"/>
<feature type="compositionally biased region" description="Low complexity" evidence="3">
    <location>
        <begin position="220"/>
        <end position="229"/>
    </location>
</feature>
<comment type="caution">
    <text evidence="5">The sequence shown here is derived from an EMBL/GenBank/DDBJ whole genome shotgun (WGS) entry which is preliminary data.</text>
</comment>
<dbReference type="AlphaFoldDB" id="A0AAD7VUB1"/>
<proteinExistence type="predicted"/>
<dbReference type="GO" id="GO:0016539">
    <property type="term" value="P:intein-mediated protein splicing"/>
    <property type="evidence" value="ECO:0007669"/>
    <property type="project" value="InterPro"/>
</dbReference>
<keyword evidence="1" id="KW-0068">Autocatalytic cleavage</keyword>
<keyword evidence="2" id="KW-0651">Protein splicing</keyword>
<evidence type="ECO:0000256" key="2">
    <source>
        <dbReference type="ARBA" id="ARBA00023000"/>
    </source>
</evidence>
<feature type="domain" description="DOD-type homing endonuclease" evidence="4">
    <location>
        <begin position="343"/>
        <end position="488"/>
    </location>
</feature>
<evidence type="ECO:0000259" key="4">
    <source>
        <dbReference type="PROSITE" id="PS50819"/>
    </source>
</evidence>
<dbReference type="EMBL" id="JARPMG010000004">
    <property type="protein sequence ID" value="KAJ8101005.1"/>
    <property type="molecule type" value="Genomic_DNA"/>
</dbReference>
<protein>
    <recommendedName>
        <fullName evidence="4">DOD-type homing endonuclease domain-containing protein</fullName>
    </recommendedName>
</protein>
<dbReference type="InterPro" id="IPR036844">
    <property type="entry name" value="Hint_dom_sf"/>
</dbReference>
<name>A0AAD7VUB1_9ASCO</name>
<gene>
    <name evidence="5" type="ORF">POJ06DRAFT_274773</name>
</gene>